<accession>A1TIC1</accession>
<dbReference type="AlphaFoldDB" id="A1TIC1"/>
<evidence type="ECO:0000256" key="1">
    <source>
        <dbReference type="SAM" id="MobiDB-lite"/>
    </source>
</evidence>
<name>A1TIC1_PARC0</name>
<sequence>MFPRQPAALDRFIDVRQEPRLFRVVRQQADTVAHGGQQRAKFLPRLAVDRGDTTLHGHDNLVRRGVRTDVEQRMDRLDGVHGVSGGERNSLLERRPASPAQRGPVAPGQQVRYLLLHIFGQIAEPPGCAPGIATGADGPFPPILYG</sequence>
<proteinExistence type="predicted"/>
<evidence type="ECO:0000313" key="2">
    <source>
        <dbReference type="EMBL" id="ABM30709.1"/>
    </source>
</evidence>
<dbReference type="KEGG" id="aav:Aave_0096"/>
<feature type="region of interest" description="Disordered" evidence="1">
    <location>
        <begin position="79"/>
        <end position="106"/>
    </location>
</feature>
<reference evidence="2 3" key="1">
    <citation type="submission" date="2006-12" db="EMBL/GenBank/DDBJ databases">
        <title>Complete sequence of Acidovorax avenae subsp. citrulli AAC00-1.</title>
        <authorList>
            <consortium name="US DOE Joint Genome Institute"/>
            <person name="Copeland A."/>
            <person name="Lucas S."/>
            <person name="Lapidus A."/>
            <person name="Barry K."/>
            <person name="Detter J.C."/>
            <person name="Glavina del Rio T."/>
            <person name="Dalin E."/>
            <person name="Tice H."/>
            <person name="Pitluck S."/>
            <person name="Kiss H."/>
            <person name="Brettin T."/>
            <person name="Bruce D."/>
            <person name="Han C."/>
            <person name="Tapia R."/>
            <person name="Gilna P."/>
            <person name="Schmutz J."/>
            <person name="Larimer F."/>
            <person name="Land M."/>
            <person name="Hauser L."/>
            <person name="Kyrpides N."/>
            <person name="Kim E."/>
            <person name="Stahl D."/>
            <person name="Richardson P."/>
        </authorList>
    </citation>
    <scope>NUCLEOTIDE SEQUENCE [LARGE SCALE GENOMIC DNA]</scope>
    <source>
        <strain evidence="2 3">AAC00-1</strain>
    </source>
</reference>
<protein>
    <submittedName>
        <fullName evidence="2">Uncharacterized protein</fullName>
    </submittedName>
</protein>
<gene>
    <name evidence="2" type="ordered locus">Aave_0096</name>
</gene>
<evidence type="ECO:0000313" key="3">
    <source>
        <dbReference type="Proteomes" id="UP000002596"/>
    </source>
</evidence>
<organism evidence="2 3">
    <name type="scientific">Paracidovorax citrulli (strain AAC00-1)</name>
    <name type="common">Acidovorax citrulli</name>
    <dbReference type="NCBI Taxonomy" id="397945"/>
    <lineage>
        <taxon>Bacteria</taxon>
        <taxon>Pseudomonadati</taxon>
        <taxon>Pseudomonadota</taxon>
        <taxon>Betaproteobacteria</taxon>
        <taxon>Burkholderiales</taxon>
        <taxon>Comamonadaceae</taxon>
        <taxon>Paracidovorax</taxon>
    </lineage>
</organism>
<dbReference type="STRING" id="397945.Aave_0096"/>
<dbReference type="HOGENOM" id="CLU_1773328_0_0_4"/>
<dbReference type="EMBL" id="CP000512">
    <property type="protein sequence ID" value="ABM30709.1"/>
    <property type="molecule type" value="Genomic_DNA"/>
</dbReference>
<dbReference type="Proteomes" id="UP000002596">
    <property type="component" value="Chromosome"/>
</dbReference>